<protein>
    <submittedName>
        <fullName evidence="1">Uncharacterized protein</fullName>
    </submittedName>
</protein>
<sequence length="83" mass="9797">MPILLFGLNFSCSCRHAAGIRIRIGFKRKKKIRTVYFNLIYEYDIFNVTKRILKYLALSINNSYVSKCIPLQKNDWQSNMSTE</sequence>
<evidence type="ECO:0000313" key="2">
    <source>
        <dbReference type="Proteomes" id="UP000054995"/>
    </source>
</evidence>
<organism evidence="1 2">
    <name type="scientific">Trichinella pseudospiralis</name>
    <name type="common">Parasitic roundworm</name>
    <dbReference type="NCBI Taxonomy" id="6337"/>
    <lineage>
        <taxon>Eukaryota</taxon>
        <taxon>Metazoa</taxon>
        <taxon>Ecdysozoa</taxon>
        <taxon>Nematoda</taxon>
        <taxon>Enoplea</taxon>
        <taxon>Dorylaimia</taxon>
        <taxon>Trichinellida</taxon>
        <taxon>Trichinellidae</taxon>
        <taxon>Trichinella</taxon>
    </lineage>
</organism>
<dbReference type="AlphaFoldDB" id="A0A0V1FWF7"/>
<accession>A0A0V1FWF7</accession>
<reference evidence="1 2" key="1">
    <citation type="submission" date="2015-01" db="EMBL/GenBank/DDBJ databases">
        <title>Evolution of Trichinella species and genotypes.</title>
        <authorList>
            <person name="Korhonen P.K."/>
            <person name="Edoardo P."/>
            <person name="Giuseppe L.R."/>
            <person name="Gasser R.B."/>
        </authorList>
    </citation>
    <scope>NUCLEOTIDE SEQUENCE [LARGE SCALE GENOMIC DNA]</scope>
    <source>
        <strain evidence="1">ISS470</strain>
    </source>
</reference>
<dbReference type="Proteomes" id="UP000054995">
    <property type="component" value="Unassembled WGS sequence"/>
</dbReference>
<evidence type="ECO:0000313" key="1">
    <source>
        <dbReference type="EMBL" id="KRY90306.1"/>
    </source>
</evidence>
<gene>
    <name evidence="1" type="ORF">T4D_14630</name>
</gene>
<name>A0A0V1FWF7_TRIPS</name>
<keyword evidence="2" id="KW-1185">Reference proteome</keyword>
<comment type="caution">
    <text evidence="1">The sequence shown here is derived from an EMBL/GenBank/DDBJ whole genome shotgun (WGS) entry which is preliminary data.</text>
</comment>
<proteinExistence type="predicted"/>
<dbReference type="EMBL" id="JYDT01000022">
    <property type="protein sequence ID" value="KRY90306.1"/>
    <property type="molecule type" value="Genomic_DNA"/>
</dbReference>